<sequence length="61" mass="6570">MTQADIRRKTGFEDFTRDPSLLLALGTGSALTAFLLVAHSCCFGLTDRHLAPLLQICTFGG</sequence>
<keyword evidence="3" id="KW-1185">Reference proteome</keyword>
<evidence type="ECO:0000256" key="1">
    <source>
        <dbReference type="SAM" id="Phobius"/>
    </source>
</evidence>
<accession>A0ABT0GQA8</accession>
<keyword evidence="1" id="KW-0812">Transmembrane</keyword>
<dbReference type="RefSeq" id="WP_248151264.1">
    <property type="nucleotide sequence ID" value="NZ_JALNMJ010000002.1"/>
</dbReference>
<reference evidence="2" key="1">
    <citation type="submission" date="2022-04" db="EMBL/GenBank/DDBJ databases">
        <title>Roseibium sp. CAU 1639 isolated from mud.</title>
        <authorList>
            <person name="Kim W."/>
        </authorList>
    </citation>
    <scope>NUCLEOTIDE SEQUENCE</scope>
    <source>
        <strain evidence="2">CAU 1639</strain>
    </source>
</reference>
<name>A0ABT0GQA8_9HYPH</name>
<proteinExistence type="predicted"/>
<keyword evidence="1" id="KW-0472">Membrane</keyword>
<organism evidence="2 3">
    <name type="scientific">Roseibium sediminicola</name>
    <dbReference type="NCBI Taxonomy" id="2933272"/>
    <lineage>
        <taxon>Bacteria</taxon>
        <taxon>Pseudomonadati</taxon>
        <taxon>Pseudomonadota</taxon>
        <taxon>Alphaproteobacteria</taxon>
        <taxon>Hyphomicrobiales</taxon>
        <taxon>Stappiaceae</taxon>
        <taxon>Roseibium</taxon>
    </lineage>
</organism>
<dbReference type="EMBL" id="JALNMJ010000002">
    <property type="protein sequence ID" value="MCK7611430.1"/>
    <property type="molecule type" value="Genomic_DNA"/>
</dbReference>
<protein>
    <submittedName>
        <fullName evidence="2">Uncharacterized protein</fullName>
    </submittedName>
</protein>
<keyword evidence="1" id="KW-1133">Transmembrane helix</keyword>
<evidence type="ECO:0000313" key="3">
    <source>
        <dbReference type="Proteomes" id="UP001431221"/>
    </source>
</evidence>
<dbReference type="Proteomes" id="UP001431221">
    <property type="component" value="Unassembled WGS sequence"/>
</dbReference>
<evidence type="ECO:0000313" key="2">
    <source>
        <dbReference type="EMBL" id="MCK7611430.1"/>
    </source>
</evidence>
<comment type="caution">
    <text evidence="2">The sequence shown here is derived from an EMBL/GenBank/DDBJ whole genome shotgun (WGS) entry which is preliminary data.</text>
</comment>
<feature type="transmembrane region" description="Helical" evidence="1">
    <location>
        <begin position="21"/>
        <end position="46"/>
    </location>
</feature>
<gene>
    <name evidence="2" type="ORF">M0H32_04595</name>
</gene>